<accession>A0A9J6H1P2</accession>
<evidence type="ECO:0000256" key="1">
    <source>
        <dbReference type="SAM" id="MobiDB-lite"/>
    </source>
</evidence>
<feature type="compositionally biased region" description="Polar residues" evidence="1">
    <location>
        <begin position="122"/>
        <end position="139"/>
    </location>
</feature>
<reference evidence="2 3" key="1">
    <citation type="journal article" date="2020" name="Cell">
        <title>Large-Scale Comparative Analyses of Tick Genomes Elucidate Their Genetic Diversity and Vector Capacities.</title>
        <authorList>
            <consortium name="Tick Genome and Microbiome Consortium (TIGMIC)"/>
            <person name="Jia N."/>
            <person name="Wang J."/>
            <person name="Shi W."/>
            <person name="Du L."/>
            <person name="Sun Y."/>
            <person name="Zhan W."/>
            <person name="Jiang J.F."/>
            <person name="Wang Q."/>
            <person name="Zhang B."/>
            <person name="Ji P."/>
            <person name="Bell-Sakyi L."/>
            <person name="Cui X.M."/>
            <person name="Yuan T.T."/>
            <person name="Jiang B.G."/>
            <person name="Yang W.F."/>
            <person name="Lam T.T."/>
            <person name="Chang Q.C."/>
            <person name="Ding S.J."/>
            <person name="Wang X.J."/>
            <person name="Zhu J.G."/>
            <person name="Ruan X.D."/>
            <person name="Zhao L."/>
            <person name="Wei J.T."/>
            <person name="Ye R.Z."/>
            <person name="Que T.C."/>
            <person name="Du C.H."/>
            <person name="Zhou Y.H."/>
            <person name="Cheng J.X."/>
            <person name="Dai P.F."/>
            <person name="Guo W.B."/>
            <person name="Han X.H."/>
            <person name="Huang E.J."/>
            <person name="Li L.F."/>
            <person name="Wei W."/>
            <person name="Gao Y.C."/>
            <person name="Liu J.Z."/>
            <person name="Shao H.Z."/>
            <person name="Wang X."/>
            <person name="Wang C.C."/>
            <person name="Yang T.C."/>
            <person name="Huo Q.B."/>
            <person name="Li W."/>
            <person name="Chen H.Y."/>
            <person name="Chen S.E."/>
            <person name="Zhou L.G."/>
            <person name="Ni X.B."/>
            <person name="Tian J.H."/>
            <person name="Sheng Y."/>
            <person name="Liu T."/>
            <person name="Pan Y.S."/>
            <person name="Xia L.Y."/>
            <person name="Li J."/>
            <person name="Zhao F."/>
            <person name="Cao W.C."/>
        </authorList>
    </citation>
    <scope>NUCLEOTIDE SEQUENCE [LARGE SCALE GENOMIC DNA]</scope>
    <source>
        <strain evidence="2">HaeL-2018</strain>
    </source>
</reference>
<protein>
    <submittedName>
        <fullName evidence="2">Uncharacterized protein</fullName>
    </submittedName>
</protein>
<dbReference type="Proteomes" id="UP000821853">
    <property type="component" value="Unassembled WGS sequence"/>
</dbReference>
<gene>
    <name evidence="2" type="ORF">HPB48_026649</name>
</gene>
<feature type="region of interest" description="Disordered" evidence="1">
    <location>
        <begin position="117"/>
        <end position="175"/>
    </location>
</feature>
<proteinExistence type="predicted"/>
<evidence type="ECO:0000313" key="3">
    <source>
        <dbReference type="Proteomes" id="UP000821853"/>
    </source>
</evidence>
<dbReference type="OrthoDB" id="10035396at2759"/>
<dbReference type="EMBL" id="JABSTR010002845">
    <property type="protein sequence ID" value="KAH9384639.1"/>
    <property type="molecule type" value="Genomic_DNA"/>
</dbReference>
<dbReference type="AlphaFoldDB" id="A0A9J6H1P2"/>
<dbReference type="VEuPathDB" id="VectorBase:HLOH_056310"/>
<keyword evidence="3" id="KW-1185">Reference proteome</keyword>
<organism evidence="2 3">
    <name type="scientific">Haemaphysalis longicornis</name>
    <name type="common">Bush tick</name>
    <dbReference type="NCBI Taxonomy" id="44386"/>
    <lineage>
        <taxon>Eukaryota</taxon>
        <taxon>Metazoa</taxon>
        <taxon>Ecdysozoa</taxon>
        <taxon>Arthropoda</taxon>
        <taxon>Chelicerata</taxon>
        <taxon>Arachnida</taxon>
        <taxon>Acari</taxon>
        <taxon>Parasitiformes</taxon>
        <taxon>Ixodida</taxon>
        <taxon>Ixodoidea</taxon>
        <taxon>Ixodidae</taxon>
        <taxon>Haemaphysalinae</taxon>
        <taxon>Haemaphysalis</taxon>
    </lineage>
</organism>
<sequence length="220" mass="24081">MEQLLRHGGLSICGKTVAVEALAPRLTHVACLSRPGYVADEHLLGAMAPYGKVVAVVGPATVDRPTVRNCHRIVQIEMKPEKPVPNFTRVLEHRVICDYPGVLRVCSRCKKKQAITGKTAKKISTTSARPSATQQQALRQNAGVAEATTPRLSASSHEASLKFSPVASDGSESSLWKKMAGTTEARPLQAPCQQRNLRHHLITRLTRTNPKRKRPPLLYT</sequence>
<name>A0A9J6H1P2_HAELO</name>
<dbReference type="OMA" id="CHRIVQI"/>
<comment type="caution">
    <text evidence="2">The sequence shown here is derived from an EMBL/GenBank/DDBJ whole genome shotgun (WGS) entry which is preliminary data.</text>
</comment>
<evidence type="ECO:0000313" key="2">
    <source>
        <dbReference type="EMBL" id="KAH9384639.1"/>
    </source>
</evidence>